<dbReference type="Gene3D" id="1.20.1730.10">
    <property type="entry name" value="Sodium/glucose cotransporter"/>
    <property type="match status" value="1"/>
</dbReference>
<feature type="transmembrane region" description="Helical" evidence="1">
    <location>
        <begin position="69"/>
        <end position="88"/>
    </location>
</feature>
<keyword evidence="3" id="KW-1185">Reference proteome</keyword>
<organism evidence="2 3">
    <name type="scientific">Corynebacterium felinum</name>
    <dbReference type="NCBI Taxonomy" id="131318"/>
    <lineage>
        <taxon>Bacteria</taxon>
        <taxon>Bacillati</taxon>
        <taxon>Actinomycetota</taxon>
        <taxon>Actinomycetes</taxon>
        <taxon>Mycobacteriales</taxon>
        <taxon>Corynebacteriaceae</taxon>
        <taxon>Corynebacterium</taxon>
    </lineage>
</organism>
<evidence type="ECO:0000256" key="1">
    <source>
        <dbReference type="SAM" id="Phobius"/>
    </source>
</evidence>
<keyword evidence="1" id="KW-0812">Transmembrane</keyword>
<dbReference type="EMBL" id="JAVDYF010000001">
    <property type="protein sequence ID" value="MDR7356069.1"/>
    <property type="molecule type" value="Genomic_DNA"/>
</dbReference>
<keyword evidence="1" id="KW-0472">Membrane</keyword>
<feature type="transmembrane region" description="Helical" evidence="1">
    <location>
        <begin position="7"/>
        <end position="29"/>
    </location>
</feature>
<feature type="transmembrane region" description="Helical" evidence="1">
    <location>
        <begin position="41"/>
        <end position="60"/>
    </location>
</feature>
<dbReference type="RefSeq" id="WP_277104489.1">
    <property type="nucleotide sequence ID" value="NZ_BAAAJS010000029.1"/>
</dbReference>
<comment type="caution">
    <text evidence="2">The sequence shown here is derived from an EMBL/GenBank/DDBJ whole genome shotgun (WGS) entry which is preliminary data.</text>
</comment>
<feature type="transmembrane region" description="Helical" evidence="1">
    <location>
        <begin position="100"/>
        <end position="121"/>
    </location>
</feature>
<protein>
    <submittedName>
        <fullName evidence="2">Na+/proline symporter</fullName>
    </submittedName>
</protein>
<dbReference type="InterPro" id="IPR038377">
    <property type="entry name" value="Na/Glc_symporter_sf"/>
</dbReference>
<gene>
    <name evidence="2" type="ORF">J2S37_002607</name>
</gene>
<proteinExistence type="predicted"/>
<keyword evidence="1" id="KW-1133">Transmembrane helix</keyword>
<sequence length="132" mass="14153">MRRLRWIDPLIAAVVTIVVFGIMLAIVFLDRSPGGIGEATMWLTGFFIAAMIPVFVLSLVRSALNARPLMVYLVGGVVLALGLAAYSLSLDGQQLHPEPVQFMAIAVIVVSILVGIAVEIVTRPPKKEVTGN</sequence>
<evidence type="ECO:0000313" key="3">
    <source>
        <dbReference type="Proteomes" id="UP001183619"/>
    </source>
</evidence>
<evidence type="ECO:0000313" key="2">
    <source>
        <dbReference type="EMBL" id="MDR7356069.1"/>
    </source>
</evidence>
<reference evidence="2 3" key="1">
    <citation type="submission" date="2023-07" db="EMBL/GenBank/DDBJ databases">
        <title>Sequencing the genomes of 1000 actinobacteria strains.</title>
        <authorList>
            <person name="Klenk H.-P."/>
        </authorList>
    </citation>
    <scope>NUCLEOTIDE SEQUENCE [LARGE SCALE GENOMIC DNA]</scope>
    <source>
        <strain evidence="2 3">DSM 44508</strain>
    </source>
</reference>
<name>A0ABU2BDN6_9CORY</name>
<dbReference type="Proteomes" id="UP001183619">
    <property type="component" value="Unassembled WGS sequence"/>
</dbReference>
<accession>A0ABU2BDN6</accession>